<dbReference type="OrthoDB" id="4348522at2759"/>
<name>A0A5J4ZYC5_9ASTE</name>
<sequence>MDVTEEIRDIRIRVFKWNEKLFNHKALESHGLFLFRVANKIKKVSYSKDGGVNEVTEFRNQKDVLGFRLDRLLSRDSIEALSRCVVAGTELFFVDTAATLAKLISVYLLLSYEDQEKMDIFELGSQDEDQLADDIEVDQEDETEDDSNGYGLR</sequence>
<proteinExistence type="predicted"/>
<evidence type="ECO:0000256" key="1">
    <source>
        <dbReference type="SAM" id="MobiDB-lite"/>
    </source>
</evidence>
<organism evidence="2 3">
    <name type="scientific">Nyssa sinensis</name>
    <dbReference type="NCBI Taxonomy" id="561372"/>
    <lineage>
        <taxon>Eukaryota</taxon>
        <taxon>Viridiplantae</taxon>
        <taxon>Streptophyta</taxon>
        <taxon>Embryophyta</taxon>
        <taxon>Tracheophyta</taxon>
        <taxon>Spermatophyta</taxon>
        <taxon>Magnoliopsida</taxon>
        <taxon>eudicotyledons</taxon>
        <taxon>Gunneridae</taxon>
        <taxon>Pentapetalae</taxon>
        <taxon>asterids</taxon>
        <taxon>Cornales</taxon>
        <taxon>Nyssaceae</taxon>
        <taxon>Nyssa</taxon>
    </lineage>
</organism>
<evidence type="ECO:0000313" key="3">
    <source>
        <dbReference type="Proteomes" id="UP000325577"/>
    </source>
</evidence>
<reference evidence="2 3" key="1">
    <citation type="submission" date="2019-09" db="EMBL/GenBank/DDBJ databases">
        <title>A chromosome-level genome assembly of the Chinese tupelo Nyssa sinensis.</title>
        <authorList>
            <person name="Yang X."/>
            <person name="Kang M."/>
            <person name="Yang Y."/>
            <person name="Xiong H."/>
            <person name="Wang M."/>
            <person name="Zhang Z."/>
            <person name="Wang Z."/>
            <person name="Wu H."/>
            <person name="Ma T."/>
            <person name="Liu J."/>
            <person name="Xi Z."/>
        </authorList>
    </citation>
    <scope>NUCLEOTIDE SEQUENCE [LARGE SCALE GENOMIC DNA]</scope>
    <source>
        <strain evidence="2">J267</strain>
        <tissue evidence="2">Leaf</tissue>
    </source>
</reference>
<dbReference type="EMBL" id="CM018047">
    <property type="protein sequence ID" value="KAA8522836.1"/>
    <property type="molecule type" value="Genomic_DNA"/>
</dbReference>
<evidence type="ECO:0000313" key="2">
    <source>
        <dbReference type="EMBL" id="KAA8522836.1"/>
    </source>
</evidence>
<accession>A0A5J4ZYC5</accession>
<feature type="region of interest" description="Disordered" evidence="1">
    <location>
        <begin position="125"/>
        <end position="153"/>
    </location>
</feature>
<gene>
    <name evidence="2" type="ORF">F0562_009259</name>
</gene>
<feature type="compositionally biased region" description="Acidic residues" evidence="1">
    <location>
        <begin position="125"/>
        <end position="147"/>
    </location>
</feature>
<dbReference type="AlphaFoldDB" id="A0A5J4ZYC5"/>
<keyword evidence="3" id="KW-1185">Reference proteome</keyword>
<protein>
    <submittedName>
        <fullName evidence="2">Uncharacterized protein</fullName>
    </submittedName>
</protein>
<dbReference type="Proteomes" id="UP000325577">
    <property type="component" value="Linkage Group LG4"/>
</dbReference>